<evidence type="ECO:0000313" key="1">
    <source>
        <dbReference type="EMBL" id="PBK59517.1"/>
    </source>
</evidence>
<gene>
    <name evidence="1" type="ORF">ARMSODRAFT_1027367</name>
</gene>
<sequence>MTKTKTKHSFAAALDWTVLLTHLRALVRFPIQRNRFTQAGVDVGAIPPPPPPPSARSSISTASLAWPPYSNIPTDGERVERSYVLGQGRY</sequence>
<dbReference type="Proteomes" id="UP000218334">
    <property type="component" value="Unassembled WGS sequence"/>
</dbReference>
<proteinExistence type="predicted"/>
<reference evidence="2" key="1">
    <citation type="journal article" date="2017" name="Nat. Ecol. Evol.">
        <title>Genome expansion and lineage-specific genetic innovations in the forest pathogenic fungi Armillaria.</title>
        <authorList>
            <person name="Sipos G."/>
            <person name="Prasanna A.N."/>
            <person name="Walter M.C."/>
            <person name="O'Connor E."/>
            <person name="Balint B."/>
            <person name="Krizsan K."/>
            <person name="Kiss B."/>
            <person name="Hess J."/>
            <person name="Varga T."/>
            <person name="Slot J."/>
            <person name="Riley R."/>
            <person name="Boka B."/>
            <person name="Rigling D."/>
            <person name="Barry K."/>
            <person name="Lee J."/>
            <person name="Mihaltcheva S."/>
            <person name="LaButti K."/>
            <person name="Lipzen A."/>
            <person name="Waldron R."/>
            <person name="Moloney N.M."/>
            <person name="Sperisen C."/>
            <person name="Kredics L."/>
            <person name="Vagvoelgyi C."/>
            <person name="Patrignani A."/>
            <person name="Fitzpatrick D."/>
            <person name="Nagy I."/>
            <person name="Doyle S."/>
            <person name="Anderson J.B."/>
            <person name="Grigoriev I.V."/>
            <person name="Gueldener U."/>
            <person name="Muensterkoetter M."/>
            <person name="Nagy L.G."/>
        </authorList>
    </citation>
    <scope>NUCLEOTIDE SEQUENCE [LARGE SCALE GENOMIC DNA]</scope>
    <source>
        <strain evidence="2">28-4</strain>
    </source>
</reference>
<dbReference type="EMBL" id="KZ293503">
    <property type="protein sequence ID" value="PBK59517.1"/>
    <property type="molecule type" value="Genomic_DNA"/>
</dbReference>
<protein>
    <submittedName>
        <fullName evidence="1">Uncharacterized protein</fullName>
    </submittedName>
</protein>
<name>A0A2H3B4I1_9AGAR</name>
<keyword evidence="2" id="KW-1185">Reference proteome</keyword>
<evidence type="ECO:0000313" key="2">
    <source>
        <dbReference type="Proteomes" id="UP000218334"/>
    </source>
</evidence>
<accession>A0A2H3B4I1</accession>
<dbReference type="AlphaFoldDB" id="A0A2H3B4I1"/>
<organism evidence="1 2">
    <name type="scientific">Armillaria solidipes</name>
    <dbReference type="NCBI Taxonomy" id="1076256"/>
    <lineage>
        <taxon>Eukaryota</taxon>
        <taxon>Fungi</taxon>
        <taxon>Dikarya</taxon>
        <taxon>Basidiomycota</taxon>
        <taxon>Agaricomycotina</taxon>
        <taxon>Agaricomycetes</taxon>
        <taxon>Agaricomycetidae</taxon>
        <taxon>Agaricales</taxon>
        <taxon>Marasmiineae</taxon>
        <taxon>Physalacriaceae</taxon>
        <taxon>Armillaria</taxon>
    </lineage>
</organism>